<dbReference type="PANTHER" id="PTHR33116:SF78">
    <property type="entry name" value="OS12G0587133 PROTEIN"/>
    <property type="match status" value="1"/>
</dbReference>
<protein>
    <submittedName>
        <fullName evidence="1">LINE-1 reverse transcriptase like</fullName>
    </submittedName>
</protein>
<sequence length="218" mass="25320">RFLNCKLGEFPFIYLGLPVGANPRLERTWKPVIEVLQNRLHSWHNRYVSLGGRVILINSVLASIPTFYLSFMKMPVKVWKKIVSIQRKFLWSGNSGTNKIAWVSWADICRKKECGGLGIRNLRLVNISLLTKWRWRLLSTHDLLWAKVLKAKYGAQIVTTPDLRRWGDVKHSSLWWKDICRLGELKGIEGGDWCWDIMRKILGNGAATKFWLDTWVGD</sequence>
<dbReference type="Proteomes" id="UP000265520">
    <property type="component" value="Unassembled WGS sequence"/>
</dbReference>
<comment type="caution">
    <text evidence="1">The sequence shown here is derived from an EMBL/GenBank/DDBJ whole genome shotgun (WGS) entry which is preliminary data.</text>
</comment>
<dbReference type="AlphaFoldDB" id="A0A392PGN7"/>
<feature type="non-terminal residue" evidence="1">
    <location>
        <position position="1"/>
    </location>
</feature>
<keyword evidence="1" id="KW-0695">RNA-directed DNA polymerase</keyword>
<keyword evidence="2" id="KW-1185">Reference proteome</keyword>
<name>A0A392PGN7_9FABA</name>
<dbReference type="EMBL" id="LXQA010077072">
    <property type="protein sequence ID" value="MCI10640.1"/>
    <property type="molecule type" value="Genomic_DNA"/>
</dbReference>
<accession>A0A392PGN7</accession>
<dbReference type="GO" id="GO:0003964">
    <property type="term" value="F:RNA-directed DNA polymerase activity"/>
    <property type="evidence" value="ECO:0007669"/>
    <property type="project" value="UniProtKB-KW"/>
</dbReference>
<reference evidence="1 2" key="1">
    <citation type="journal article" date="2018" name="Front. Plant Sci.">
        <title>Red Clover (Trifolium pratense) and Zigzag Clover (T. medium) - A Picture of Genomic Similarities and Differences.</title>
        <authorList>
            <person name="Dluhosova J."/>
            <person name="Istvanek J."/>
            <person name="Nedelnik J."/>
            <person name="Repkova J."/>
        </authorList>
    </citation>
    <scope>NUCLEOTIDE SEQUENCE [LARGE SCALE GENOMIC DNA]</scope>
    <source>
        <strain evidence="2">cv. 10/8</strain>
        <tissue evidence="1">Leaf</tissue>
    </source>
</reference>
<keyword evidence="1" id="KW-0808">Transferase</keyword>
<organism evidence="1 2">
    <name type="scientific">Trifolium medium</name>
    <dbReference type="NCBI Taxonomy" id="97028"/>
    <lineage>
        <taxon>Eukaryota</taxon>
        <taxon>Viridiplantae</taxon>
        <taxon>Streptophyta</taxon>
        <taxon>Embryophyta</taxon>
        <taxon>Tracheophyta</taxon>
        <taxon>Spermatophyta</taxon>
        <taxon>Magnoliopsida</taxon>
        <taxon>eudicotyledons</taxon>
        <taxon>Gunneridae</taxon>
        <taxon>Pentapetalae</taxon>
        <taxon>rosids</taxon>
        <taxon>fabids</taxon>
        <taxon>Fabales</taxon>
        <taxon>Fabaceae</taxon>
        <taxon>Papilionoideae</taxon>
        <taxon>50 kb inversion clade</taxon>
        <taxon>NPAAA clade</taxon>
        <taxon>Hologalegina</taxon>
        <taxon>IRL clade</taxon>
        <taxon>Trifolieae</taxon>
        <taxon>Trifolium</taxon>
    </lineage>
</organism>
<feature type="non-terminal residue" evidence="1">
    <location>
        <position position="218"/>
    </location>
</feature>
<keyword evidence="1" id="KW-0548">Nucleotidyltransferase</keyword>
<proteinExistence type="predicted"/>
<dbReference type="PANTHER" id="PTHR33116">
    <property type="entry name" value="REVERSE TRANSCRIPTASE ZINC-BINDING DOMAIN-CONTAINING PROTEIN-RELATED-RELATED"/>
    <property type="match status" value="1"/>
</dbReference>
<evidence type="ECO:0000313" key="1">
    <source>
        <dbReference type="EMBL" id="MCI10640.1"/>
    </source>
</evidence>
<evidence type="ECO:0000313" key="2">
    <source>
        <dbReference type="Proteomes" id="UP000265520"/>
    </source>
</evidence>